<sequence length="247" mass="28119">MVSPKEKRYTAFTLIEMLIVISVLIILGSLSLASYQKMQVVMRTNEYINSLEQDIRRIQRDAMLLDRKQGENWLFGIGIDFTKMNEDGGSGAYRVFKWCSPFSEYGNSRTTGSVPGYTRYEPNKRNLPNTEGNGDACYSLEERRLYIPRKYLDLKPPRSVISITTKSRTSTEIKGEELGYVLFESVTGKAFFYNLDGELINYMPIGDDIPLADEIYDLVITIKPLRGGVVRSLTIQHMSGMMEISTN</sequence>
<comment type="caution">
    <text evidence="3">The sequence shown here is derived from an EMBL/GenBank/DDBJ whole genome shotgun (WGS) entry which is preliminary data.</text>
</comment>
<dbReference type="InterPro" id="IPR045584">
    <property type="entry name" value="Pilin-like"/>
</dbReference>
<evidence type="ECO:0000256" key="2">
    <source>
        <dbReference type="SAM" id="Phobius"/>
    </source>
</evidence>
<gene>
    <name evidence="3" type="ORF">GX533_00175</name>
</gene>
<reference evidence="3 4" key="1">
    <citation type="journal article" date="2020" name="Biotechnol. Biofuels">
        <title>New insights from the biogas microbiome by comprehensive genome-resolved metagenomics of nearly 1600 species originating from multiple anaerobic digesters.</title>
        <authorList>
            <person name="Campanaro S."/>
            <person name="Treu L."/>
            <person name="Rodriguez-R L.M."/>
            <person name="Kovalovszki A."/>
            <person name="Ziels R.M."/>
            <person name="Maus I."/>
            <person name="Zhu X."/>
            <person name="Kougias P.G."/>
            <person name="Basile A."/>
            <person name="Luo G."/>
            <person name="Schluter A."/>
            <person name="Konstantinidis K.T."/>
            <person name="Angelidaki I."/>
        </authorList>
    </citation>
    <scope>NUCLEOTIDE SEQUENCE [LARGE SCALE GENOMIC DNA]</scope>
    <source>
        <strain evidence="3">AS05jafATM_89</strain>
    </source>
</reference>
<keyword evidence="2" id="KW-1133">Transmembrane helix</keyword>
<dbReference type="Gene3D" id="3.30.700.10">
    <property type="entry name" value="Glycoprotein, Type 4 Pilin"/>
    <property type="match status" value="1"/>
</dbReference>
<evidence type="ECO:0000313" key="4">
    <source>
        <dbReference type="Proteomes" id="UP000576550"/>
    </source>
</evidence>
<dbReference type="SUPFAM" id="SSF54523">
    <property type="entry name" value="Pili subunits"/>
    <property type="match status" value="1"/>
</dbReference>
<accession>A0A832R8M1</accession>
<dbReference type="EMBL" id="DUTP01000001">
    <property type="protein sequence ID" value="HHX99093.1"/>
    <property type="molecule type" value="Genomic_DNA"/>
</dbReference>
<evidence type="ECO:0000313" key="3">
    <source>
        <dbReference type="EMBL" id="HHX99093.1"/>
    </source>
</evidence>
<proteinExistence type="predicted"/>
<dbReference type="AlphaFoldDB" id="A0A832R8M1"/>
<feature type="coiled-coil region" evidence="1">
    <location>
        <begin position="41"/>
        <end position="68"/>
    </location>
</feature>
<keyword evidence="2" id="KW-0472">Membrane</keyword>
<evidence type="ECO:0000256" key="1">
    <source>
        <dbReference type="SAM" id="Coils"/>
    </source>
</evidence>
<feature type="transmembrane region" description="Helical" evidence="2">
    <location>
        <begin position="12"/>
        <end position="33"/>
    </location>
</feature>
<dbReference type="Proteomes" id="UP000576550">
    <property type="component" value="Unassembled WGS sequence"/>
</dbReference>
<name>A0A832R8M1_9BACT</name>
<keyword evidence="2" id="KW-0812">Transmembrane</keyword>
<keyword evidence="1" id="KW-0175">Coiled coil</keyword>
<protein>
    <recommendedName>
        <fullName evidence="5">Prepilin-type N-terminal cleavage/methylation domain-containing protein</fullName>
    </recommendedName>
</protein>
<evidence type="ECO:0008006" key="5">
    <source>
        <dbReference type="Google" id="ProtNLM"/>
    </source>
</evidence>
<organism evidence="3 4">
    <name type="scientific">Candidatus Dojkabacteria bacterium</name>
    <dbReference type="NCBI Taxonomy" id="2099670"/>
    <lineage>
        <taxon>Bacteria</taxon>
        <taxon>Candidatus Dojkabacteria</taxon>
    </lineage>
</organism>